<dbReference type="EMBL" id="DXEN01000057">
    <property type="protein sequence ID" value="HIX86450.1"/>
    <property type="molecule type" value="Genomic_DNA"/>
</dbReference>
<organism evidence="1 2">
    <name type="scientific">Candidatus Parabacteroides intestinigallinarum</name>
    <dbReference type="NCBI Taxonomy" id="2838722"/>
    <lineage>
        <taxon>Bacteria</taxon>
        <taxon>Pseudomonadati</taxon>
        <taxon>Bacteroidota</taxon>
        <taxon>Bacteroidia</taxon>
        <taxon>Bacteroidales</taxon>
        <taxon>Tannerellaceae</taxon>
        <taxon>Parabacteroides</taxon>
    </lineage>
</organism>
<dbReference type="AlphaFoldDB" id="A0A9D1XSC1"/>
<evidence type="ECO:0000313" key="2">
    <source>
        <dbReference type="Proteomes" id="UP000823847"/>
    </source>
</evidence>
<accession>A0A9D1XSC1</accession>
<reference evidence="1" key="1">
    <citation type="journal article" date="2021" name="PeerJ">
        <title>Extensive microbial diversity within the chicken gut microbiome revealed by metagenomics and culture.</title>
        <authorList>
            <person name="Gilroy R."/>
            <person name="Ravi A."/>
            <person name="Getino M."/>
            <person name="Pursley I."/>
            <person name="Horton D.L."/>
            <person name="Alikhan N.F."/>
            <person name="Baker D."/>
            <person name="Gharbi K."/>
            <person name="Hall N."/>
            <person name="Watson M."/>
            <person name="Adriaenssens E.M."/>
            <person name="Foster-Nyarko E."/>
            <person name="Jarju S."/>
            <person name="Secka A."/>
            <person name="Antonio M."/>
            <person name="Oren A."/>
            <person name="Chaudhuri R.R."/>
            <person name="La Ragione R."/>
            <person name="Hildebrand F."/>
            <person name="Pallen M.J."/>
        </authorList>
    </citation>
    <scope>NUCLEOTIDE SEQUENCE</scope>
    <source>
        <strain evidence="1">ChiHecec2B26-12326</strain>
    </source>
</reference>
<proteinExistence type="predicted"/>
<name>A0A9D1XSC1_9BACT</name>
<gene>
    <name evidence="1" type="ORF">H9848_07570</name>
</gene>
<sequence length="124" mass="13984">MRKNSPIFIGDSAGNFPLTLSLSGTVLEIFRWHYPRRGTALEIFRWRYPHRGQRWKFSAGVIPGWGQCWKFSAGVIPAGDSAVNSPPALSPTGALISKKLSFFSEMLGSFKNMNYICFVQFKLH</sequence>
<dbReference type="Proteomes" id="UP000823847">
    <property type="component" value="Unassembled WGS sequence"/>
</dbReference>
<protein>
    <submittedName>
        <fullName evidence="1">Uncharacterized protein</fullName>
    </submittedName>
</protein>
<comment type="caution">
    <text evidence="1">The sequence shown here is derived from an EMBL/GenBank/DDBJ whole genome shotgun (WGS) entry which is preliminary data.</text>
</comment>
<reference evidence="1" key="2">
    <citation type="submission" date="2021-04" db="EMBL/GenBank/DDBJ databases">
        <authorList>
            <person name="Gilroy R."/>
        </authorList>
    </citation>
    <scope>NUCLEOTIDE SEQUENCE</scope>
    <source>
        <strain evidence="1">ChiHecec2B26-12326</strain>
    </source>
</reference>
<evidence type="ECO:0000313" key="1">
    <source>
        <dbReference type="EMBL" id="HIX86450.1"/>
    </source>
</evidence>